<keyword evidence="1" id="KW-0812">Transmembrane</keyword>
<feature type="transmembrane region" description="Helical" evidence="1">
    <location>
        <begin position="20"/>
        <end position="39"/>
    </location>
</feature>
<evidence type="ECO:0000256" key="1">
    <source>
        <dbReference type="SAM" id="Phobius"/>
    </source>
</evidence>
<keyword evidence="3" id="KW-1185">Reference proteome</keyword>
<accession>A0A017HME8</accession>
<keyword evidence="1" id="KW-0472">Membrane</keyword>
<protein>
    <submittedName>
        <fullName evidence="2">Uncharacterized protein</fullName>
    </submittedName>
</protein>
<evidence type="ECO:0000313" key="2">
    <source>
        <dbReference type="EMBL" id="EYD75516.1"/>
    </source>
</evidence>
<organism evidence="2 3">
    <name type="scientific">Rubellimicrobium mesophilum DSM 19309</name>
    <dbReference type="NCBI Taxonomy" id="442562"/>
    <lineage>
        <taxon>Bacteria</taxon>
        <taxon>Pseudomonadati</taxon>
        <taxon>Pseudomonadota</taxon>
        <taxon>Alphaproteobacteria</taxon>
        <taxon>Rhodobacterales</taxon>
        <taxon>Roseobacteraceae</taxon>
        <taxon>Rubellimicrobium</taxon>
    </lineage>
</organism>
<reference evidence="2 3" key="1">
    <citation type="submission" date="2013-02" db="EMBL/GenBank/DDBJ databases">
        <authorList>
            <person name="Fiebig A."/>
            <person name="Goeker M."/>
            <person name="Klenk H.-P.P."/>
        </authorList>
    </citation>
    <scope>NUCLEOTIDE SEQUENCE [LARGE SCALE GENOMIC DNA]</scope>
    <source>
        <strain evidence="2 3">DSM 19309</strain>
    </source>
</reference>
<proteinExistence type="predicted"/>
<dbReference type="EMBL" id="AOSK01000075">
    <property type="protein sequence ID" value="EYD75516.1"/>
    <property type="molecule type" value="Genomic_DNA"/>
</dbReference>
<keyword evidence="1" id="KW-1133">Transmembrane helix</keyword>
<dbReference type="AlphaFoldDB" id="A0A017HME8"/>
<dbReference type="Proteomes" id="UP000019666">
    <property type="component" value="Unassembled WGS sequence"/>
</dbReference>
<gene>
    <name evidence="2" type="ORF">Rumeso_02862</name>
</gene>
<sequence length="40" mass="4309">MVYSPRTWDPLGAGPPVEVWVKLVLFVVGGMILLLTVLAA</sequence>
<comment type="caution">
    <text evidence="2">The sequence shown here is derived from an EMBL/GenBank/DDBJ whole genome shotgun (WGS) entry which is preliminary data.</text>
</comment>
<name>A0A017HME8_9RHOB</name>
<evidence type="ECO:0000313" key="3">
    <source>
        <dbReference type="Proteomes" id="UP000019666"/>
    </source>
</evidence>
<dbReference type="HOGENOM" id="CLU_3295957_0_0_5"/>